<dbReference type="EMBL" id="QDKH01000048">
    <property type="protein sequence ID" value="PWC09600.1"/>
    <property type="molecule type" value="Genomic_DNA"/>
</dbReference>
<evidence type="ECO:0000256" key="1">
    <source>
        <dbReference type="SAM" id="SignalP"/>
    </source>
</evidence>
<reference evidence="2 3" key="1">
    <citation type="submission" date="2018-04" db="EMBL/GenBank/DDBJ databases">
        <title>Brenneria corticis sp.nov.</title>
        <authorList>
            <person name="Li Y."/>
        </authorList>
    </citation>
    <scope>NUCLEOTIDE SEQUENCE [LARGE SCALE GENOMIC DNA]</scope>
    <source>
        <strain evidence="2 3">CFCC 11842</strain>
    </source>
</reference>
<name>A0A2U1TJK6_9GAMM</name>
<feature type="signal peptide" evidence="1">
    <location>
        <begin position="1"/>
        <end position="18"/>
    </location>
</feature>
<evidence type="ECO:0000313" key="2">
    <source>
        <dbReference type="EMBL" id="PWC09600.1"/>
    </source>
</evidence>
<gene>
    <name evidence="2" type="ORF">DDT56_23635</name>
</gene>
<keyword evidence="3" id="KW-1185">Reference proteome</keyword>
<dbReference type="AlphaFoldDB" id="A0A2U1TJK6"/>
<keyword evidence="1" id="KW-0732">Signal</keyword>
<accession>A0A2U1TJK6</accession>
<comment type="caution">
    <text evidence="2">The sequence shown here is derived from an EMBL/GenBank/DDBJ whole genome shotgun (WGS) entry which is preliminary data.</text>
</comment>
<feature type="chain" id="PRO_5015638236" evidence="1">
    <location>
        <begin position="19"/>
        <end position="134"/>
    </location>
</feature>
<dbReference type="RefSeq" id="WP_136168783.1">
    <property type="nucleotide sequence ID" value="NZ_KZ819110.1"/>
</dbReference>
<evidence type="ECO:0000313" key="3">
    <source>
        <dbReference type="Proteomes" id="UP000296159"/>
    </source>
</evidence>
<protein>
    <submittedName>
        <fullName evidence="2">Uncharacterized protein</fullName>
    </submittedName>
</protein>
<sequence>MKRSIFVVALLTSFAASAQSSNLSVLKESLNDMQPLSIIDSKGVITIALDESRITPEIYDTAIYGVCYPVWLDKENTSYLKNTKEVQILNNFSYTGYIFENPRDTCDKVGKEQPEQSKVTILSNSHLATRQDLQ</sequence>
<dbReference type="Proteomes" id="UP000296159">
    <property type="component" value="Unassembled WGS sequence"/>
</dbReference>
<organism evidence="2 3">
    <name type="scientific">Brenneria corticis</name>
    <dbReference type="NCBI Taxonomy" id="2173106"/>
    <lineage>
        <taxon>Bacteria</taxon>
        <taxon>Pseudomonadati</taxon>
        <taxon>Pseudomonadota</taxon>
        <taxon>Gammaproteobacteria</taxon>
        <taxon>Enterobacterales</taxon>
        <taxon>Pectobacteriaceae</taxon>
        <taxon>Brenneria</taxon>
    </lineage>
</organism>
<proteinExistence type="predicted"/>